<evidence type="ECO:0000256" key="1">
    <source>
        <dbReference type="ARBA" id="ARBA00004651"/>
    </source>
</evidence>
<keyword evidence="4" id="KW-1003">Cell membrane</keyword>
<evidence type="ECO:0000313" key="9">
    <source>
        <dbReference type="EMBL" id="MES0873107.1"/>
    </source>
</evidence>
<dbReference type="InterPro" id="IPR007208">
    <property type="entry name" value="MrpF/PhaF-like"/>
</dbReference>
<evidence type="ECO:0000256" key="4">
    <source>
        <dbReference type="ARBA" id="ARBA00022475"/>
    </source>
</evidence>
<keyword evidence="5 8" id="KW-0812">Transmembrane</keyword>
<keyword evidence="6 8" id="KW-1133">Transmembrane helix</keyword>
<protein>
    <submittedName>
        <fullName evidence="9">Monovalent cation/H+ antiporter complex subunit F</fullName>
    </submittedName>
</protein>
<feature type="transmembrane region" description="Helical" evidence="8">
    <location>
        <begin position="30"/>
        <end position="52"/>
    </location>
</feature>
<name>A0ABV2A7C3_9GAMM</name>
<dbReference type="EMBL" id="JBEPIJ010000003">
    <property type="protein sequence ID" value="MES0873107.1"/>
    <property type="molecule type" value="Genomic_DNA"/>
</dbReference>
<dbReference type="PANTHER" id="PTHR34702:SF1">
    <property type="entry name" value="NA(+)_H(+) ANTIPORTER SUBUNIT F"/>
    <property type="match status" value="1"/>
</dbReference>
<keyword evidence="7 8" id="KW-0472">Membrane</keyword>
<evidence type="ECO:0000256" key="6">
    <source>
        <dbReference type="ARBA" id="ARBA00022989"/>
    </source>
</evidence>
<gene>
    <name evidence="9" type="ORF">ABSH63_03650</name>
</gene>
<dbReference type="PANTHER" id="PTHR34702">
    <property type="entry name" value="NA(+)/H(+) ANTIPORTER SUBUNIT F1"/>
    <property type="match status" value="1"/>
</dbReference>
<evidence type="ECO:0000256" key="8">
    <source>
        <dbReference type="SAM" id="Phobius"/>
    </source>
</evidence>
<evidence type="ECO:0000313" key="10">
    <source>
        <dbReference type="Proteomes" id="UP001465331"/>
    </source>
</evidence>
<comment type="subcellular location">
    <subcellularLocation>
        <location evidence="1">Cell membrane</location>
        <topology evidence="1">Multi-pass membrane protein</topology>
    </subcellularLocation>
</comment>
<evidence type="ECO:0000256" key="3">
    <source>
        <dbReference type="ARBA" id="ARBA00022448"/>
    </source>
</evidence>
<sequence length="95" mass="9992">MLLAATLGLLVAMLLALARAVFGPTLYDRILAVNSFGTKTVLFIAVVGFLAGRPHFLDIALVYALINFIGTVAVLKLSHYGEFGASASGEHGDDL</sequence>
<accession>A0ABV2A7C3</accession>
<feature type="transmembrane region" description="Helical" evidence="8">
    <location>
        <begin position="59"/>
        <end position="78"/>
    </location>
</feature>
<keyword evidence="10" id="KW-1185">Reference proteome</keyword>
<proteinExistence type="inferred from homology"/>
<evidence type="ECO:0000256" key="7">
    <source>
        <dbReference type="ARBA" id="ARBA00023136"/>
    </source>
</evidence>
<reference evidence="9 10" key="1">
    <citation type="submission" date="2024-06" db="EMBL/GenBank/DDBJ databases">
        <authorList>
            <person name="Li Z."/>
            <person name="Jiang Y."/>
        </authorList>
    </citation>
    <scope>NUCLEOTIDE SEQUENCE [LARGE SCALE GENOMIC DNA]</scope>
    <source>
        <strain evidence="9 10">HSW-8</strain>
    </source>
</reference>
<keyword evidence="3" id="KW-0813">Transport</keyword>
<dbReference type="RefSeq" id="WP_352887543.1">
    <property type="nucleotide sequence ID" value="NZ_JBEPIJ010000003.1"/>
</dbReference>
<comment type="caution">
    <text evidence="9">The sequence shown here is derived from an EMBL/GenBank/DDBJ whole genome shotgun (WGS) entry which is preliminary data.</text>
</comment>
<organism evidence="9 10">
    <name type="scientific">Sinimarinibacterium thermocellulolyticum</name>
    <dbReference type="NCBI Taxonomy" id="3170016"/>
    <lineage>
        <taxon>Bacteria</taxon>
        <taxon>Pseudomonadati</taxon>
        <taxon>Pseudomonadota</taxon>
        <taxon>Gammaproteobacteria</taxon>
        <taxon>Nevskiales</taxon>
        <taxon>Nevskiaceae</taxon>
        <taxon>Sinimarinibacterium</taxon>
    </lineage>
</organism>
<evidence type="ECO:0000256" key="5">
    <source>
        <dbReference type="ARBA" id="ARBA00022692"/>
    </source>
</evidence>
<dbReference type="Proteomes" id="UP001465331">
    <property type="component" value="Unassembled WGS sequence"/>
</dbReference>
<evidence type="ECO:0000256" key="2">
    <source>
        <dbReference type="ARBA" id="ARBA00009212"/>
    </source>
</evidence>
<dbReference type="Pfam" id="PF04066">
    <property type="entry name" value="MrpF_PhaF"/>
    <property type="match status" value="1"/>
</dbReference>
<comment type="similarity">
    <text evidence="2">Belongs to the CPA3 antiporters (TC 2.A.63) subunit F family.</text>
</comment>